<organism evidence="2 3">
    <name type="scientific">Rubroshorea leprosula</name>
    <dbReference type="NCBI Taxonomy" id="152421"/>
    <lineage>
        <taxon>Eukaryota</taxon>
        <taxon>Viridiplantae</taxon>
        <taxon>Streptophyta</taxon>
        <taxon>Embryophyta</taxon>
        <taxon>Tracheophyta</taxon>
        <taxon>Spermatophyta</taxon>
        <taxon>Magnoliopsida</taxon>
        <taxon>eudicotyledons</taxon>
        <taxon>Gunneridae</taxon>
        <taxon>Pentapetalae</taxon>
        <taxon>rosids</taxon>
        <taxon>malvids</taxon>
        <taxon>Malvales</taxon>
        <taxon>Dipterocarpaceae</taxon>
        <taxon>Rubroshorea</taxon>
    </lineage>
</organism>
<dbReference type="AlphaFoldDB" id="A0AAV5LVB6"/>
<accession>A0AAV5LVB6</accession>
<keyword evidence="1" id="KW-0812">Transmembrane</keyword>
<gene>
    <name evidence="2" type="ORF">SLEP1_g48309</name>
</gene>
<proteinExistence type="predicted"/>
<reference evidence="2 3" key="1">
    <citation type="journal article" date="2021" name="Commun. Biol.">
        <title>The genome of Shorea leprosula (Dipterocarpaceae) highlights the ecological relevance of drought in aseasonal tropical rainforests.</title>
        <authorList>
            <person name="Ng K.K.S."/>
            <person name="Kobayashi M.J."/>
            <person name="Fawcett J.A."/>
            <person name="Hatakeyama M."/>
            <person name="Paape T."/>
            <person name="Ng C.H."/>
            <person name="Ang C.C."/>
            <person name="Tnah L.H."/>
            <person name="Lee C.T."/>
            <person name="Nishiyama T."/>
            <person name="Sese J."/>
            <person name="O'Brien M.J."/>
            <person name="Copetti D."/>
            <person name="Mohd Noor M.I."/>
            <person name="Ong R.C."/>
            <person name="Putra M."/>
            <person name="Sireger I.Z."/>
            <person name="Indrioko S."/>
            <person name="Kosugi Y."/>
            <person name="Izuno A."/>
            <person name="Isagi Y."/>
            <person name="Lee S.L."/>
            <person name="Shimizu K.K."/>
        </authorList>
    </citation>
    <scope>NUCLEOTIDE SEQUENCE [LARGE SCALE GENOMIC DNA]</scope>
    <source>
        <strain evidence="2">214</strain>
    </source>
</reference>
<keyword evidence="1" id="KW-0472">Membrane</keyword>
<comment type="caution">
    <text evidence="2">The sequence shown here is derived from an EMBL/GenBank/DDBJ whole genome shotgun (WGS) entry which is preliminary data.</text>
</comment>
<keyword evidence="1" id="KW-1133">Transmembrane helix</keyword>
<protein>
    <submittedName>
        <fullName evidence="2">Uncharacterized protein</fullName>
    </submittedName>
</protein>
<sequence>MRSGWVLMFAFWIQLDKIIPTTFLLLPSMLIFETSFRREVSVLLVHP</sequence>
<evidence type="ECO:0000256" key="1">
    <source>
        <dbReference type="SAM" id="Phobius"/>
    </source>
</evidence>
<dbReference type="EMBL" id="BPVZ01000143">
    <property type="protein sequence ID" value="GKV40698.1"/>
    <property type="molecule type" value="Genomic_DNA"/>
</dbReference>
<feature type="transmembrane region" description="Helical" evidence="1">
    <location>
        <begin position="6"/>
        <end position="32"/>
    </location>
</feature>
<evidence type="ECO:0000313" key="2">
    <source>
        <dbReference type="EMBL" id="GKV40698.1"/>
    </source>
</evidence>
<keyword evidence="3" id="KW-1185">Reference proteome</keyword>
<dbReference type="Proteomes" id="UP001054252">
    <property type="component" value="Unassembled WGS sequence"/>
</dbReference>
<evidence type="ECO:0000313" key="3">
    <source>
        <dbReference type="Proteomes" id="UP001054252"/>
    </source>
</evidence>
<name>A0AAV5LVB6_9ROSI</name>